<protein>
    <submittedName>
        <fullName evidence="2">Uncharacterized protein</fullName>
    </submittedName>
</protein>
<evidence type="ECO:0000313" key="3">
    <source>
        <dbReference type="Proteomes" id="UP001189429"/>
    </source>
</evidence>
<reference evidence="2" key="1">
    <citation type="submission" date="2023-10" db="EMBL/GenBank/DDBJ databases">
        <authorList>
            <person name="Chen Y."/>
            <person name="Shah S."/>
            <person name="Dougan E. K."/>
            <person name="Thang M."/>
            <person name="Chan C."/>
        </authorList>
    </citation>
    <scope>NUCLEOTIDE SEQUENCE [LARGE SCALE GENOMIC DNA]</scope>
</reference>
<evidence type="ECO:0000256" key="1">
    <source>
        <dbReference type="SAM" id="MobiDB-lite"/>
    </source>
</evidence>
<gene>
    <name evidence="2" type="ORF">PCOR1329_LOCUS59467</name>
</gene>
<dbReference type="Proteomes" id="UP001189429">
    <property type="component" value="Unassembled WGS sequence"/>
</dbReference>
<dbReference type="EMBL" id="CAUYUJ010017416">
    <property type="protein sequence ID" value="CAK0874632.1"/>
    <property type="molecule type" value="Genomic_DNA"/>
</dbReference>
<organism evidence="2 3">
    <name type="scientific">Prorocentrum cordatum</name>
    <dbReference type="NCBI Taxonomy" id="2364126"/>
    <lineage>
        <taxon>Eukaryota</taxon>
        <taxon>Sar</taxon>
        <taxon>Alveolata</taxon>
        <taxon>Dinophyceae</taxon>
        <taxon>Prorocentrales</taxon>
        <taxon>Prorocentraceae</taxon>
        <taxon>Prorocentrum</taxon>
    </lineage>
</organism>
<sequence length="179" mass="19229">MGVDFGVARWLPRASAASVGKDLERDPGAWLRLAARSVRPGREDGSAAVFFARWWLEVRWGLARVSSTPPPVLRDLRELQEARRFVASAGWSEELSWAALAWPVEKLAQADGLALAGCPQGLAQAAVRPRGGEPRASSPTDCSPPRACTVQAARLCTPCCCSTPGTRSRPPTRPSACRP</sequence>
<comment type="caution">
    <text evidence="2">The sequence shown here is derived from an EMBL/GenBank/DDBJ whole genome shotgun (WGS) entry which is preliminary data.</text>
</comment>
<feature type="non-terminal residue" evidence="2">
    <location>
        <position position="179"/>
    </location>
</feature>
<proteinExistence type="predicted"/>
<feature type="region of interest" description="Disordered" evidence="1">
    <location>
        <begin position="126"/>
        <end position="145"/>
    </location>
</feature>
<accession>A0ABN9VMW1</accession>
<keyword evidence="3" id="KW-1185">Reference proteome</keyword>
<name>A0ABN9VMW1_9DINO</name>
<evidence type="ECO:0000313" key="2">
    <source>
        <dbReference type="EMBL" id="CAK0874632.1"/>
    </source>
</evidence>